<dbReference type="Pfam" id="PF02148">
    <property type="entry name" value="zf-UBP"/>
    <property type="match status" value="1"/>
</dbReference>
<keyword evidence="2" id="KW-0472">Membrane</keyword>
<feature type="domain" description="UBP-type" evidence="3">
    <location>
        <begin position="39"/>
        <end position="109"/>
    </location>
</feature>
<feature type="transmembrane region" description="Helical" evidence="2">
    <location>
        <begin position="20"/>
        <end position="41"/>
    </location>
</feature>
<protein>
    <recommendedName>
        <fullName evidence="3">UBP-type domain-containing protein</fullName>
    </recommendedName>
</protein>
<proteinExistence type="predicted"/>
<dbReference type="PANTHER" id="PTHR47665">
    <property type="entry name" value="HISTONE DEACETYLASE-LIKE PROTEIN"/>
    <property type="match status" value="1"/>
</dbReference>
<dbReference type="PANTHER" id="PTHR47665:SF1">
    <property type="entry name" value="HISTONE DEACETYLASE-LIKE PROTEIN"/>
    <property type="match status" value="1"/>
</dbReference>
<dbReference type="STRING" id="3750.A0A498J0X4"/>
<keyword evidence="2" id="KW-0812">Transmembrane</keyword>
<keyword evidence="1" id="KW-0862">Zinc</keyword>
<comment type="caution">
    <text evidence="4">The sequence shown here is derived from an EMBL/GenBank/DDBJ whole genome shotgun (WGS) entry which is preliminary data.</text>
</comment>
<dbReference type="InterPro" id="IPR001607">
    <property type="entry name" value="Znf_UBP"/>
</dbReference>
<reference evidence="4 5" key="1">
    <citation type="submission" date="2018-10" db="EMBL/GenBank/DDBJ databases">
        <title>A high-quality apple genome assembly.</title>
        <authorList>
            <person name="Hu J."/>
        </authorList>
    </citation>
    <scope>NUCLEOTIDE SEQUENCE [LARGE SCALE GENOMIC DNA]</scope>
    <source>
        <strain evidence="5">cv. HFTH1</strain>
        <tissue evidence="4">Young leaf</tissue>
    </source>
</reference>
<gene>
    <name evidence="4" type="ORF">DVH24_034353</name>
</gene>
<evidence type="ECO:0000313" key="5">
    <source>
        <dbReference type="Proteomes" id="UP000290289"/>
    </source>
</evidence>
<evidence type="ECO:0000313" key="4">
    <source>
        <dbReference type="EMBL" id="RXH87453.1"/>
    </source>
</evidence>
<dbReference type="GO" id="GO:0008270">
    <property type="term" value="F:zinc ion binding"/>
    <property type="evidence" value="ECO:0007669"/>
    <property type="project" value="UniProtKB-KW"/>
</dbReference>
<evidence type="ECO:0000256" key="1">
    <source>
        <dbReference type="PROSITE-ProRule" id="PRU00502"/>
    </source>
</evidence>
<dbReference type="Proteomes" id="UP000290289">
    <property type="component" value="Chromosome 10"/>
</dbReference>
<keyword evidence="1" id="KW-0863">Zinc-finger</keyword>
<dbReference type="PROSITE" id="PS50271">
    <property type="entry name" value="ZF_UBP"/>
    <property type="match status" value="1"/>
</dbReference>
<keyword evidence="5" id="KW-1185">Reference proteome</keyword>
<dbReference type="EMBL" id="RDQH01000336">
    <property type="protein sequence ID" value="RXH87453.1"/>
    <property type="molecule type" value="Genomic_DNA"/>
</dbReference>
<accession>A0A498J0X4</accession>
<keyword evidence="1" id="KW-0479">Metal-binding</keyword>
<sequence>MRKNCFMELNRVGSKPEHHAITLLPCPLISLTFPLLILPAIEHILLHPKSRVRSPLAGSLFSYYTRCQHPNENWLCLCCKDVLCSRYVNKHMLQHYQRANRCLALSYSL</sequence>
<name>A0A498J0X4_MALDO</name>
<organism evidence="4 5">
    <name type="scientific">Malus domestica</name>
    <name type="common">Apple</name>
    <name type="synonym">Pyrus malus</name>
    <dbReference type="NCBI Taxonomy" id="3750"/>
    <lineage>
        <taxon>Eukaryota</taxon>
        <taxon>Viridiplantae</taxon>
        <taxon>Streptophyta</taxon>
        <taxon>Embryophyta</taxon>
        <taxon>Tracheophyta</taxon>
        <taxon>Spermatophyta</taxon>
        <taxon>Magnoliopsida</taxon>
        <taxon>eudicotyledons</taxon>
        <taxon>Gunneridae</taxon>
        <taxon>Pentapetalae</taxon>
        <taxon>rosids</taxon>
        <taxon>fabids</taxon>
        <taxon>Rosales</taxon>
        <taxon>Rosaceae</taxon>
        <taxon>Amygdaloideae</taxon>
        <taxon>Maleae</taxon>
        <taxon>Malus</taxon>
    </lineage>
</organism>
<evidence type="ECO:0000256" key="2">
    <source>
        <dbReference type="SAM" id="Phobius"/>
    </source>
</evidence>
<evidence type="ECO:0000259" key="3">
    <source>
        <dbReference type="PROSITE" id="PS50271"/>
    </source>
</evidence>
<dbReference type="Gene3D" id="3.30.40.10">
    <property type="entry name" value="Zinc/RING finger domain, C3HC4 (zinc finger)"/>
    <property type="match status" value="1"/>
</dbReference>
<keyword evidence="2" id="KW-1133">Transmembrane helix</keyword>
<dbReference type="SUPFAM" id="SSF57850">
    <property type="entry name" value="RING/U-box"/>
    <property type="match status" value="1"/>
</dbReference>
<dbReference type="AlphaFoldDB" id="A0A498J0X4"/>
<dbReference type="InterPro" id="IPR013083">
    <property type="entry name" value="Znf_RING/FYVE/PHD"/>
</dbReference>